<feature type="compositionally biased region" description="Basic residues" evidence="1">
    <location>
        <begin position="202"/>
        <end position="213"/>
    </location>
</feature>
<evidence type="ECO:0008006" key="4">
    <source>
        <dbReference type="Google" id="ProtNLM"/>
    </source>
</evidence>
<accession>A0ABY8UJI5</accession>
<feature type="region of interest" description="Disordered" evidence="1">
    <location>
        <begin position="286"/>
        <end position="309"/>
    </location>
</feature>
<dbReference type="Proteomes" id="UP001244341">
    <property type="component" value="Chromosome 13b"/>
</dbReference>
<feature type="compositionally biased region" description="Gly residues" evidence="1">
    <location>
        <begin position="247"/>
        <end position="259"/>
    </location>
</feature>
<organism evidence="2 3">
    <name type="scientific">Tetradesmus obliquus</name>
    <name type="common">Green alga</name>
    <name type="synonym">Acutodesmus obliquus</name>
    <dbReference type="NCBI Taxonomy" id="3088"/>
    <lineage>
        <taxon>Eukaryota</taxon>
        <taxon>Viridiplantae</taxon>
        <taxon>Chlorophyta</taxon>
        <taxon>core chlorophytes</taxon>
        <taxon>Chlorophyceae</taxon>
        <taxon>CS clade</taxon>
        <taxon>Sphaeropleales</taxon>
        <taxon>Scenedesmaceae</taxon>
        <taxon>Tetradesmus</taxon>
    </lineage>
</organism>
<evidence type="ECO:0000313" key="2">
    <source>
        <dbReference type="EMBL" id="WIA21703.1"/>
    </source>
</evidence>
<keyword evidence="3" id="KW-1185">Reference proteome</keyword>
<dbReference type="EMBL" id="CP126220">
    <property type="protein sequence ID" value="WIA21703.1"/>
    <property type="molecule type" value="Genomic_DNA"/>
</dbReference>
<protein>
    <recommendedName>
        <fullName evidence="4">Zinc finger PHD-type domain-containing protein</fullName>
    </recommendedName>
</protein>
<evidence type="ECO:0000256" key="1">
    <source>
        <dbReference type="SAM" id="MobiDB-lite"/>
    </source>
</evidence>
<gene>
    <name evidence="2" type="ORF">OEZ85_000869</name>
</gene>
<evidence type="ECO:0000313" key="3">
    <source>
        <dbReference type="Proteomes" id="UP001244341"/>
    </source>
</evidence>
<feature type="compositionally biased region" description="Acidic residues" evidence="1">
    <location>
        <begin position="290"/>
        <end position="306"/>
    </location>
</feature>
<proteinExistence type="predicted"/>
<feature type="region of interest" description="Disordered" evidence="1">
    <location>
        <begin position="105"/>
        <end position="264"/>
    </location>
</feature>
<name>A0ABY8UJI5_TETOB</name>
<reference evidence="2 3" key="1">
    <citation type="submission" date="2023-05" db="EMBL/GenBank/DDBJ databases">
        <title>A 100% complete, gapless, phased diploid assembly of the Scenedesmus obliquus UTEX 3031 genome.</title>
        <authorList>
            <person name="Biondi T.C."/>
            <person name="Hanschen E.R."/>
            <person name="Kwon T."/>
            <person name="Eng W."/>
            <person name="Kruse C.P.S."/>
            <person name="Koehler S.I."/>
            <person name="Kunde Y."/>
            <person name="Gleasner C.D."/>
            <person name="You Mak K.T."/>
            <person name="Polle J."/>
            <person name="Hovde B.T."/>
            <person name="Starkenburg S.R."/>
        </authorList>
    </citation>
    <scope>NUCLEOTIDE SEQUENCE [LARGE SCALE GENOMIC DNA]</scope>
    <source>
        <strain evidence="2 3">DOE0152z</strain>
    </source>
</reference>
<sequence length="327" mass="33628">MGTLEQAYRGTCDICGKEADAEVEECVSVECSANCHRVPDGDIYHTQCIKKYVSSGSKGTQGKCPKIPYSNFACPKGKTSKSASEEVCKGLVLHCKRIYARTEAKPPPVPVQASNGASSSKRGKGAGTASNAAEGQAAAPPKKKKPQQPRLSMPQPAVVKLPPIPSVPKADPLGRNLSKDKGPQELPPGMELAEDSGGAGKAAKKNQRRAARRKAAEAGDGASSAGWEQGSNAANESGLGEAASGFGVSGAAGSTGGGSVDHASIMGTGKFITDISKFNALLAMQLGSDSSDDEDDSEQPSDDEEAADHMAVNSQAALVHNAETRCC</sequence>